<organism evidence="2 3">
    <name type="scientific">Cyclotella atomus</name>
    <dbReference type="NCBI Taxonomy" id="382360"/>
    <lineage>
        <taxon>Eukaryota</taxon>
        <taxon>Sar</taxon>
        <taxon>Stramenopiles</taxon>
        <taxon>Ochrophyta</taxon>
        <taxon>Bacillariophyta</taxon>
        <taxon>Coscinodiscophyceae</taxon>
        <taxon>Thalassiosirophycidae</taxon>
        <taxon>Stephanodiscales</taxon>
        <taxon>Stephanodiscaceae</taxon>
        <taxon>Cyclotella</taxon>
    </lineage>
</organism>
<reference evidence="2 3" key="1">
    <citation type="submission" date="2024-10" db="EMBL/GenBank/DDBJ databases">
        <title>Updated reference genomes for cyclostephanoid diatoms.</title>
        <authorList>
            <person name="Roberts W.R."/>
            <person name="Alverson A.J."/>
        </authorList>
    </citation>
    <scope>NUCLEOTIDE SEQUENCE [LARGE SCALE GENOMIC DNA]</scope>
    <source>
        <strain evidence="2 3">AJA010-31</strain>
    </source>
</reference>
<keyword evidence="3" id="KW-1185">Reference proteome</keyword>
<sequence>MSFGSQSWTGWAVPRVLPKSTDENDHDHILSINAMTARHQIDPSLLRSKKIANTSGVVETKVHSSSSEVGSNEQLCIDANSETTTLEVFMYPSKDTDAKKNNSAPINFMLERKSDELIEQTLQRMVLSLNKQIFKLTKSNGKQKKQQQEEKSTNKSCVSVYKMNPSGSFIPWDVNGKTNVQLWTEALSTTIKIQLELINGITATFHADVCPPTILTVKTFEDFTGRVFHDIPLVIEVESLFTTAVVIDWYVGDELVSNDNAAYTPQATHIGKHVSVIITPVRKNILSGRNYEQAFRFKNPIEGLPLNTIVKLRQGDIWTDCNRRIKQATSKKLQSSPLRVMTYNILADQNAYARCNQGKQIPFYSYVSVSVLDRKRRMPLIIHEILSYQSDIICLQEVDEHLWRRIFRPVLENAGYQGFWSGKDAFGMAEGCALFWSLHRFESISREEMKCFSLNQLVLDVAGEGDNTRWKSGASIATVLSEQPDLKDVIENKLGHVLQMVSLPLLRGENELESKSIPDRLLIANTHLFYHPLGSHIRLMQMYAICRQFERFQSEESSSYSMIMCGDMNSSLRRAAGYLLLNRQVLSCHTQLRQHFNTFEWIDRKNDCVDDFNDTEHGEEGDDRSNDEWRDFPPIELPDHFPSFLSGYPQEPKFTHYLDSFASALDHIFVSQSSEHNGFGLTPIQCAPMPSVADVTEDVAMPSAKLPSDHVSLVSDLTWSRTC</sequence>
<dbReference type="Proteomes" id="UP001530400">
    <property type="component" value="Unassembled WGS sequence"/>
</dbReference>
<dbReference type="PANTHER" id="PTHR12121:SF37">
    <property type="entry name" value="2',5'-PHOSPHODIESTERASE 12"/>
    <property type="match status" value="1"/>
</dbReference>
<name>A0ABD3PQE0_9STRA</name>
<dbReference type="AlphaFoldDB" id="A0ABD3PQE0"/>
<evidence type="ECO:0000313" key="3">
    <source>
        <dbReference type="Proteomes" id="UP001530400"/>
    </source>
</evidence>
<dbReference type="InterPro" id="IPR005135">
    <property type="entry name" value="Endo/exonuclease/phosphatase"/>
</dbReference>
<evidence type="ECO:0000259" key="1">
    <source>
        <dbReference type="Pfam" id="PF03372"/>
    </source>
</evidence>
<dbReference type="InterPro" id="IPR036691">
    <property type="entry name" value="Endo/exonu/phosph_ase_sf"/>
</dbReference>
<proteinExistence type="predicted"/>
<evidence type="ECO:0000313" key="2">
    <source>
        <dbReference type="EMBL" id="KAL3788445.1"/>
    </source>
</evidence>
<protein>
    <recommendedName>
        <fullName evidence="1">Endonuclease/exonuclease/phosphatase domain-containing protein</fullName>
    </recommendedName>
</protein>
<accession>A0ABD3PQE0</accession>
<dbReference type="PANTHER" id="PTHR12121">
    <property type="entry name" value="CARBON CATABOLITE REPRESSOR PROTEIN 4"/>
    <property type="match status" value="1"/>
</dbReference>
<dbReference type="Pfam" id="PF03372">
    <property type="entry name" value="Exo_endo_phos"/>
    <property type="match status" value="1"/>
</dbReference>
<dbReference type="InterPro" id="IPR050410">
    <property type="entry name" value="CCR4/nocturin_mRNA_transcr"/>
</dbReference>
<feature type="domain" description="Endonuclease/exonuclease/phosphatase" evidence="1">
    <location>
        <begin position="341"/>
        <end position="710"/>
    </location>
</feature>
<dbReference type="EMBL" id="JALLPJ020000565">
    <property type="protein sequence ID" value="KAL3788445.1"/>
    <property type="molecule type" value="Genomic_DNA"/>
</dbReference>
<dbReference type="Gene3D" id="3.60.10.10">
    <property type="entry name" value="Endonuclease/exonuclease/phosphatase"/>
    <property type="match status" value="1"/>
</dbReference>
<dbReference type="SUPFAM" id="SSF56219">
    <property type="entry name" value="DNase I-like"/>
    <property type="match status" value="1"/>
</dbReference>
<comment type="caution">
    <text evidence="2">The sequence shown here is derived from an EMBL/GenBank/DDBJ whole genome shotgun (WGS) entry which is preliminary data.</text>
</comment>
<gene>
    <name evidence="2" type="ORF">ACHAWO_007400</name>
</gene>